<protein>
    <submittedName>
        <fullName evidence="1">Uncharacterized protein</fullName>
    </submittedName>
</protein>
<reference evidence="1" key="1">
    <citation type="submission" date="2022-08" db="EMBL/GenBank/DDBJ databases">
        <title>A Global Phylogenomic Analysis of the Shiitake Genus Lentinula.</title>
        <authorList>
            <consortium name="DOE Joint Genome Institute"/>
            <person name="Sierra-Patev S."/>
            <person name="Min B."/>
            <person name="Naranjo-Ortiz M."/>
            <person name="Looney B."/>
            <person name="Konkel Z."/>
            <person name="Slot J.C."/>
            <person name="Sakamoto Y."/>
            <person name="Steenwyk J.L."/>
            <person name="Rokas A."/>
            <person name="Carro J."/>
            <person name="Camarero S."/>
            <person name="Ferreira P."/>
            <person name="Molpeceres G."/>
            <person name="Ruiz-Duenas F.J."/>
            <person name="Serrano A."/>
            <person name="Henrissat B."/>
            <person name="Drula E."/>
            <person name="Hughes K.W."/>
            <person name="Mata J.L."/>
            <person name="Ishikawa N.K."/>
            <person name="Vargas-Isla R."/>
            <person name="Ushijima S."/>
            <person name="Smith C.A."/>
            <person name="Ahrendt S."/>
            <person name="Andreopoulos W."/>
            <person name="He G."/>
            <person name="Labutti K."/>
            <person name="Lipzen A."/>
            <person name="Ng V."/>
            <person name="Riley R."/>
            <person name="Sandor L."/>
            <person name="Barry K."/>
            <person name="Martinez A.T."/>
            <person name="Xiao Y."/>
            <person name="Gibbons J.G."/>
            <person name="Terashima K."/>
            <person name="Grigoriev I.V."/>
            <person name="Hibbett D.S."/>
        </authorList>
    </citation>
    <scope>NUCLEOTIDE SEQUENCE</scope>
    <source>
        <strain evidence="1">JLM2183</strain>
    </source>
</reference>
<sequence length="231" mass="25837">MGSHIVVTADDLVRSDSPVSSILPDYHASEDSIAGRPPHYSRHNRPVNPISYSFTNWGSNFMLLVPPSNASEMEPSYKISVSLNLNPFLPISFVTKVEMVLTEDESEDVFVGEFEVSLNQTRGVLTMIRAPTRLSNVLSSVDASRGHWLWTHGNVQLRWDCRTRLEDGSPMCICYGLDRLSSQLATFVPPPMLASPPLPAAVFTVFPDGHEFFEHILMSMLVVQRKMTMLL</sequence>
<dbReference type="EMBL" id="JAOTPV010000003">
    <property type="protein sequence ID" value="KAJ4485940.1"/>
    <property type="molecule type" value="Genomic_DNA"/>
</dbReference>
<evidence type="ECO:0000313" key="1">
    <source>
        <dbReference type="EMBL" id="KAJ4485940.1"/>
    </source>
</evidence>
<organism evidence="1 2">
    <name type="scientific">Lentinula aciculospora</name>
    <dbReference type="NCBI Taxonomy" id="153920"/>
    <lineage>
        <taxon>Eukaryota</taxon>
        <taxon>Fungi</taxon>
        <taxon>Dikarya</taxon>
        <taxon>Basidiomycota</taxon>
        <taxon>Agaricomycotina</taxon>
        <taxon>Agaricomycetes</taxon>
        <taxon>Agaricomycetidae</taxon>
        <taxon>Agaricales</taxon>
        <taxon>Marasmiineae</taxon>
        <taxon>Omphalotaceae</taxon>
        <taxon>Lentinula</taxon>
    </lineage>
</organism>
<name>A0A9W9DTJ6_9AGAR</name>
<dbReference type="OrthoDB" id="3002966at2759"/>
<keyword evidence="2" id="KW-1185">Reference proteome</keyword>
<dbReference type="Proteomes" id="UP001150266">
    <property type="component" value="Unassembled WGS sequence"/>
</dbReference>
<proteinExistence type="predicted"/>
<dbReference type="AlphaFoldDB" id="A0A9W9DTJ6"/>
<accession>A0A9W9DTJ6</accession>
<gene>
    <name evidence="1" type="ORF">J3R30DRAFT_3442965</name>
</gene>
<evidence type="ECO:0000313" key="2">
    <source>
        <dbReference type="Proteomes" id="UP001150266"/>
    </source>
</evidence>
<comment type="caution">
    <text evidence="1">The sequence shown here is derived from an EMBL/GenBank/DDBJ whole genome shotgun (WGS) entry which is preliminary data.</text>
</comment>